<sequence length="1098" mass="118835">MSARAALPLVMFSTSAATASSSSSDWAFFDPRLGFLPDLAVVAAASSSSQDTPMADAPPDLSAVCAELVLVVEVLFDRTVAERVGQRFAVLSAEALDPDHPRLNETYRDYLLGDGARLLQRLVRLGACDRIDVRLRRERIEDVGDASQHCLTGFSFALQDAVQVLACAAGGAAASAVGARSALTRQVLDGFVRRTIGRDPELSSTLASYAPHYLAALERRLRLPAASDYPFDQFFDARSLSPELVQEAAVLLRARVTPVQVALRMAESGLTGLRQRLREAGLEGIDLGRMEARQCQDFEAARVELERALGPVRAVSLVDEEVAPASAPVLDSACRTGVAVDASLLAVDVLWNLEQAGVLRVEAPLRLMGWRGDDGARVDLMRLRGGLCWVRRHGDDRQVSSVCMKDLRAIDLTADAMRAVRLPGGRRERALTPSQRESVARPALARATDAELGTVDPRWLVSDELARGWWRRTIPAQRDAWWSRHPPVTLPLDALGPLMTAADEAGDWERLHALVPFARPRALAAWRACDGAGAMSQALRTGDVDRLDCWVTVLRRAAPCMTRSQCFHDLAGKDAHGRAALCEAMRHGAPVPLRAYLRTVFNLWRGGRLEAGALERLLSGQLRGDSPTPVGEALASGRPDLLEAFLDALWEALRDGPSDRKRLGVLLGRAMGDDGTLVPDGLTQAMAANRADAVAVWMRHLLRATREGVIDGGTLIDLMTAACSNGQTAYTRAMEEGSAEAITHFLDALVEARRDHLIGQHLVIDALLGEDDSPHPPSLAAGRGHSRCLALHLAAETLLLPARALNEYTDLCLRWTRRGAHTAIDAAMESGCAESVRLLMNAALESRVFLSRDLLARTYVGRPGQRPVLLAAMDLGRGEAVSAWLEGVAAAAAAKQLRRSELRHLLRAEFTGWETALHRATHAMPAEMISRLADGIVDMARATGLRSRDLVSLLGYRRHGRVVSPLAVALNGHRCIAMRMLAATILRARAEGLLNRDHVEHLLSMRIGSGHVGLSAHRPAQSAESELGVAEYAGIVVKATQAGAITAAKGRVWLYGQASEGGRERWIADVLDRVVRAAESRGQIKPIDANTLLGRSSR</sequence>
<protein>
    <recommendedName>
        <fullName evidence="4">DUF4132 domain-containing protein</fullName>
    </recommendedName>
</protein>
<keyword evidence="1" id="KW-0732">Signal</keyword>
<evidence type="ECO:0000256" key="1">
    <source>
        <dbReference type="SAM" id="SignalP"/>
    </source>
</evidence>
<gene>
    <name evidence="2" type="ORF">CDN99_19315</name>
</gene>
<evidence type="ECO:0000313" key="2">
    <source>
        <dbReference type="EMBL" id="OWQ86861.1"/>
    </source>
</evidence>
<feature type="signal peptide" evidence="1">
    <location>
        <begin position="1"/>
        <end position="19"/>
    </location>
</feature>
<dbReference type="AlphaFoldDB" id="A0A246J2N7"/>
<feature type="chain" id="PRO_5012535065" description="DUF4132 domain-containing protein" evidence="1">
    <location>
        <begin position="20"/>
        <end position="1098"/>
    </location>
</feature>
<proteinExistence type="predicted"/>
<evidence type="ECO:0000313" key="3">
    <source>
        <dbReference type="Proteomes" id="UP000197468"/>
    </source>
</evidence>
<comment type="caution">
    <text evidence="2">The sequence shown here is derived from an EMBL/GenBank/DDBJ whole genome shotgun (WGS) entry which is preliminary data.</text>
</comment>
<keyword evidence="3" id="KW-1185">Reference proteome</keyword>
<organism evidence="2 3">
    <name type="scientific">Roseateles aquatilis</name>
    <dbReference type="NCBI Taxonomy" id="431061"/>
    <lineage>
        <taxon>Bacteria</taxon>
        <taxon>Pseudomonadati</taxon>
        <taxon>Pseudomonadota</taxon>
        <taxon>Betaproteobacteria</taxon>
        <taxon>Burkholderiales</taxon>
        <taxon>Sphaerotilaceae</taxon>
        <taxon>Roseateles</taxon>
    </lineage>
</organism>
<dbReference type="EMBL" id="NIOF01000010">
    <property type="protein sequence ID" value="OWQ86861.1"/>
    <property type="molecule type" value="Genomic_DNA"/>
</dbReference>
<dbReference type="Proteomes" id="UP000197468">
    <property type="component" value="Unassembled WGS sequence"/>
</dbReference>
<accession>A0A246J2N7</accession>
<name>A0A246J2N7_9BURK</name>
<reference evidence="2 3" key="1">
    <citation type="journal article" date="2008" name="Int. J. Syst. Evol. Microbiol.">
        <title>Description of Roseateles aquatilis sp. nov. and Roseateles terrae sp. nov., in the class Betaproteobacteria, and emended description of the genus Roseateles.</title>
        <authorList>
            <person name="Gomila M."/>
            <person name="Bowien B."/>
            <person name="Falsen E."/>
            <person name="Moore E.R."/>
            <person name="Lalucat J."/>
        </authorList>
    </citation>
    <scope>NUCLEOTIDE SEQUENCE [LARGE SCALE GENOMIC DNA]</scope>
    <source>
        <strain evidence="2 3">CCUG 48205</strain>
    </source>
</reference>
<evidence type="ECO:0008006" key="4">
    <source>
        <dbReference type="Google" id="ProtNLM"/>
    </source>
</evidence>